<dbReference type="InterPro" id="IPR005502">
    <property type="entry name" value="Ribosyl_crysJ1"/>
</dbReference>
<evidence type="ECO:0000256" key="1">
    <source>
        <dbReference type="ARBA" id="ARBA00010702"/>
    </source>
</evidence>
<dbReference type="SUPFAM" id="SSF101478">
    <property type="entry name" value="ADP-ribosylglycohydrolase"/>
    <property type="match status" value="1"/>
</dbReference>
<evidence type="ECO:0000256" key="2">
    <source>
        <dbReference type="ARBA" id="ARBA00022801"/>
    </source>
</evidence>
<dbReference type="KEGG" id="mmc:Mmcs_0363"/>
<evidence type="ECO:0000256" key="3">
    <source>
        <dbReference type="PIRSR" id="PIRSR605502-1"/>
    </source>
</evidence>
<dbReference type="Gene3D" id="1.10.4080.10">
    <property type="entry name" value="ADP-ribosylation/Crystallin J1"/>
    <property type="match status" value="1"/>
</dbReference>
<dbReference type="PANTHER" id="PTHR16222:SF24">
    <property type="entry name" value="ADP-RIBOSYLHYDROLASE ARH3"/>
    <property type="match status" value="1"/>
</dbReference>
<dbReference type="PANTHER" id="PTHR16222">
    <property type="entry name" value="ADP-RIBOSYLGLYCOHYDROLASE"/>
    <property type="match status" value="1"/>
</dbReference>
<feature type="binding site" evidence="3">
    <location>
        <position position="55"/>
    </location>
    <ligand>
        <name>Mg(2+)</name>
        <dbReference type="ChEBI" id="CHEBI:18420"/>
        <label>1</label>
    </ligand>
</feature>
<dbReference type="GO" id="GO:0016787">
    <property type="term" value="F:hydrolase activity"/>
    <property type="evidence" value="ECO:0007669"/>
    <property type="project" value="UniProtKB-KW"/>
</dbReference>
<proteinExistence type="inferred from homology"/>
<feature type="binding site" evidence="3">
    <location>
        <position position="252"/>
    </location>
    <ligand>
        <name>Mg(2+)</name>
        <dbReference type="ChEBI" id="CHEBI:18420"/>
        <label>1</label>
    </ligand>
</feature>
<reference evidence="4" key="1">
    <citation type="submission" date="2006-06" db="EMBL/GenBank/DDBJ databases">
        <title>Complete sequence of chromosome of Mycobacterium sp. MCS.</title>
        <authorList>
            <consortium name="US DOE Joint Genome Institute"/>
            <person name="Copeland A."/>
            <person name="Lucas S."/>
            <person name="Lapidus A."/>
            <person name="Barry K."/>
            <person name="Detter J.C."/>
            <person name="Glavina del Rio T."/>
            <person name="Hammon N."/>
            <person name="Israni S."/>
            <person name="Dalin E."/>
            <person name="Tice H."/>
            <person name="Pitluck S."/>
            <person name="Martinez M."/>
            <person name="Schmutz J."/>
            <person name="Larimer F."/>
            <person name="Land M."/>
            <person name="Hauser L."/>
            <person name="Kyrpides N."/>
            <person name="Kim E."/>
            <person name="Miller C.D."/>
            <person name="Hughes J.E."/>
            <person name="Anderson A.J."/>
            <person name="Sims R.C."/>
            <person name="Richardson P."/>
        </authorList>
    </citation>
    <scope>NUCLEOTIDE SEQUENCE [LARGE SCALE GENOMIC DNA]</scope>
    <source>
        <strain evidence="4">MCS</strain>
    </source>
</reference>
<dbReference type="AlphaFoldDB" id="A0A5Q5BE95"/>
<protein>
    <submittedName>
        <fullName evidence="4">ADP-ribosylation/Crystallin J1</fullName>
    </submittedName>
</protein>
<feature type="binding site" evidence="3">
    <location>
        <position position="56"/>
    </location>
    <ligand>
        <name>Mg(2+)</name>
        <dbReference type="ChEBI" id="CHEBI:18420"/>
        <label>1</label>
    </ligand>
</feature>
<comment type="similarity">
    <text evidence="1">Belongs to the ADP-ribosylglycohydrolase family.</text>
</comment>
<dbReference type="Pfam" id="PF03747">
    <property type="entry name" value="ADP_ribosyl_GH"/>
    <property type="match status" value="1"/>
</dbReference>
<dbReference type="InterPro" id="IPR050792">
    <property type="entry name" value="ADP-ribosylglycohydrolase"/>
</dbReference>
<comment type="cofactor">
    <cofactor evidence="3">
        <name>Mg(2+)</name>
        <dbReference type="ChEBI" id="CHEBI:18420"/>
    </cofactor>
    <text evidence="3">Binds 2 magnesium ions per subunit.</text>
</comment>
<feature type="binding site" evidence="3">
    <location>
        <position position="250"/>
    </location>
    <ligand>
        <name>Mg(2+)</name>
        <dbReference type="ChEBI" id="CHEBI:18420"/>
        <label>1</label>
    </ligand>
</feature>
<name>A0A5Q5BE95_MYCSS</name>
<keyword evidence="3" id="KW-0460">Magnesium</keyword>
<dbReference type="EMBL" id="CP000384">
    <property type="protein sequence ID" value="ABG06484.1"/>
    <property type="molecule type" value="Genomic_DNA"/>
</dbReference>
<feature type="binding site" evidence="3">
    <location>
        <position position="253"/>
    </location>
    <ligand>
        <name>Mg(2+)</name>
        <dbReference type="ChEBI" id="CHEBI:18420"/>
        <label>1</label>
    </ligand>
</feature>
<keyword evidence="2" id="KW-0378">Hydrolase</keyword>
<keyword evidence="3" id="KW-0479">Metal-binding</keyword>
<feature type="binding site" evidence="3">
    <location>
        <position position="57"/>
    </location>
    <ligand>
        <name>Mg(2+)</name>
        <dbReference type="ChEBI" id="CHEBI:18420"/>
        <label>1</label>
    </ligand>
</feature>
<accession>A0A5Q5BE95</accession>
<dbReference type="InterPro" id="IPR036705">
    <property type="entry name" value="Ribosyl_crysJ1_sf"/>
</dbReference>
<sequence length="301" mass="30746">MGDASVRSRIRAGLLAYAAGDAAGVPWEGCLAAEIDRPGIDELPRRGDWPPGATSDDTALTLLVAEYLRDRGAVVEEADFLTRLAAAAPHIRGIGPSTRAAVDRFRTRGALHAETGDTNGAAMRALPIGWAVADDGLRRTVTTGLSRTTHGAASAVAAACIASAMASAAVDGSSLFDAAATEIDWAETQFGIELRPVRDAVDGRWRPGRNGVSLEAVGAVAAVVDVVRHADVGHLSVADALRYAVSLGGDTDTAAAIAGGILGGRVTGTPDIPWLDRVDLPDGATLDGLSAALAELRASTG</sequence>
<dbReference type="GO" id="GO:0046872">
    <property type="term" value="F:metal ion binding"/>
    <property type="evidence" value="ECO:0007669"/>
    <property type="project" value="UniProtKB-KW"/>
</dbReference>
<organism evidence="4">
    <name type="scientific">Mycobacterium sp. (strain MCS)</name>
    <dbReference type="NCBI Taxonomy" id="164756"/>
    <lineage>
        <taxon>Bacteria</taxon>
        <taxon>Bacillati</taxon>
        <taxon>Actinomycetota</taxon>
        <taxon>Actinomycetes</taxon>
        <taxon>Mycobacteriales</taxon>
        <taxon>Mycobacteriaceae</taxon>
        <taxon>Mycobacterium</taxon>
    </lineage>
</organism>
<evidence type="ECO:0000313" key="4">
    <source>
        <dbReference type="EMBL" id="ABG06484.1"/>
    </source>
</evidence>
<gene>
    <name evidence="4" type="ordered locus">Mmcs_0363</name>
</gene>